<accession>E3GEJ3</accession>
<evidence type="ECO:0000313" key="2">
    <source>
        <dbReference type="Proteomes" id="UP000006873"/>
    </source>
</evidence>
<proteinExistence type="predicted"/>
<dbReference type="GeneID" id="68364106"/>
<reference evidence="1 2" key="2">
    <citation type="journal article" date="2011" name="J. Bacteriol.">
        <title>Complete genome sequence of a carbon monoxide-utilizing acetogen, Eubacterium limosum KIST612.</title>
        <authorList>
            <person name="Roh H."/>
            <person name="Ko H.J."/>
            <person name="Kim D."/>
            <person name="Choi D.G."/>
            <person name="Park S."/>
            <person name="Kim S."/>
            <person name="Chang I.S."/>
            <person name="Choi I.G."/>
        </authorList>
    </citation>
    <scope>NUCLEOTIDE SEQUENCE [LARGE SCALE GENOMIC DNA]</scope>
    <source>
        <strain evidence="1 2">KIST612</strain>
    </source>
</reference>
<dbReference type="KEGG" id="elm:ELI_3140"/>
<dbReference type="Proteomes" id="UP000006873">
    <property type="component" value="Chromosome"/>
</dbReference>
<reference key="1">
    <citation type="submission" date="2010-09" db="EMBL/GenBank/DDBJ databases">
        <authorList>
            <person name="Roh H."/>
            <person name="Ko H.-J."/>
            <person name="Kim D."/>
            <person name="Choi D.G."/>
            <person name="Park S."/>
            <person name="Kim S."/>
            <person name="Kim K.H."/>
            <person name="Chang I.S."/>
            <person name="Choi I.-G."/>
        </authorList>
    </citation>
    <scope>NUCLEOTIDE SEQUENCE</scope>
    <source>
        <strain>KIST612</strain>
    </source>
</reference>
<name>E3GEJ3_9FIRM</name>
<protein>
    <submittedName>
        <fullName evidence="1">Uncharacterized protein</fullName>
    </submittedName>
</protein>
<dbReference type="RefSeq" id="WP_013381427.1">
    <property type="nucleotide sequence ID" value="NC_014624.2"/>
</dbReference>
<evidence type="ECO:0000313" key="1">
    <source>
        <dbReference type="EMBL" id="ADO38109.1"/>
    </source>
</evidence>
<dbReference type="HOGENOM" id="CLU_1641208_0_0_9"/>
<dbReference type="AlphaFoldDB" id="E3GEJ3"/>
<dbReference type="EMBL" id="CP002273">
    <property type="protein sequence ID" value="ADO38109.1"/>
    <property type="molecule type" value="Genomic_DNA"/>
</dbReference>
<organism evidence="1 2">
    <name type="scientific">Eubacterium callanderi</name>
    <dbReference type="NCBI Taxonomy" id="53442"/>
    <lineage>
        <taxon>Bacteria</taxon>
        <taxon>Bacillati</taxon>
        <taxon>Bacillota</taxon>
        <taxon>Clostridia</taxon>
        <taxon>Eubacteriales</taxon>
        <taxon>Eubacteriaceae</taxon>
        <taxon>Eubacterium</taxon>
    </lineage>
</organism>
<sequence>MSWRKAVLAMEELKENALEVLKRDENNKLACLSIIAVKMFYEQYTTVIEDERLVRADSDFSGTVYGAVKFSMANEERTINNFLSLLPGEAWNKTNNIPRLPAVQYLEKGYCKYRKLNEIDSLIFGSDKDDEIIFDRRRNSKDFEKTGLFSKLFSKENEEKL</sequence>
<keyword evidence="2" id="KW-1185">Reference proteome</keyword>
<gene>
    <name evidence="1" type="ordered locus">ELI_3140</name>
</gene>